<proteinExistence type="predicted"/>
<reference evidence="1" key="2">
    <citation type="submission" date="2020-09" db="EMBL/GenBank/DDBJ databases">
        <authorList>
            <person name="Sun Q."/>
            <person name="Kim S."/>
        </authorList>
    </citation>
    <scope>NUCLEOTIDE SEQUENCE</scope>
    <source>
        <strain evidence="1">KCTC 42731</strain>
    </source>
</reference>
<organism evidence="1 2">
    <name type="scientific">Thalassotalea marina</name>
    <dbReference type="NCBI Taxonomy" id="1673741"/>
    <lineage>
        <taxon>Bacteria</taxon>
        <taxon>Pseudomonadati</taxon>
        <taxon>Pseudomonadota</taxon>
        <taxon>Gammaproteobacteria</taxon>
        <taxon>Alteromonadales</taxon>
        <taxon>Colwelliaceae</taxon>
        <taxon>Thalassotalea</taxon>
    </lineage>
</organism>
<name>A0A919BD34_9GAMM</name>
<dbReference type="Proteomes" id="UP000623842">
    <property type="component" value="Unassembled WGS sequence"/>
</dbReference>
<gene>
    <name evidence="1" type="ORF">GCM10017161_08310</name>
</gene>
<evidence type="ECO:0008006" key="3">
    <source>
        <dbReference type="Google" id="ProtNLM"/>
    </source>
</evidence>
<sequence length="275" mass="30661">MHNLLFALSSALTFPQQSDIYLEVVGSNNDAKDWAFFAPHENENVANQYVAEQIIAKGGVFVVLRQNGERLITLEIDNKKVVVDPNRIFTEIGRFATIAKLNPNIAKQPTLVAKAEQRAKQLSEFVLETLSGKEPPNTIVAVHNNSNGYTGDNKHGIGNVSIIRYQSKLTAGAQYLIDVAKGQYDEDDLYFVTNTADFNQMKSSGWNAVLQNPEVAHIPEEDDGSLSVYAEMKGYRYINVEAERITDGFGEDHLDVQMKMVDFTFALLEQNNNAN</sequence>
<comment type="caution">
    <text evidence="1">The sequence shown here is derived from an EMBL/GenBank/DDBJ whole genome shotgun (WGS) entry which is preliminary data.</text>
</comment>
<reference evidence="1" key="1">
    <citation type="journal article" date="2014" name="Int. J. Syst. Evol. Microbiol.">
        <title>Complete genome sequence of Corynebacterium casei LMG S-19264T (=DSM 44701T), isolated from a smear-ripened cheese.</title>
        <authorList>
            <consortium name="US DOE Joint Genome Institute (JGI-PGF)"/>
            <person name="Walter F."/>
            <person name="Albersmeier A."/>
            <person name="Kalinowski J."/>
            <person name="Ruckert C."/>
        </authorList>
    </citation>
    <scope>NUCLEOTIDE SEQUENCE</scope>
    <source>
        <strain evidence="1">KCTC 42731</strain>
    </source>
</reference>
<dbReference type="EMBL" id="BNCK01000002">
    <property type="protein sequence ID" value="GHF83349.1"/>
    <property type="molecule type" value="Genomic_DNA"/>
</dbReference>
<evidence type="ECO:0000313" key="2">
    <source>
        <dbReference type="Proteomes" id="UP000623842"/>
    </source>
</evidence>
<dbReference type="AlphaFoldDB" id="A0A919BD34"/>
<protein>
    <recommendedName>
        <fullName evidence="3">N-acetylmuramoyl-L-alanine amidase</fullName>
    </recommendedName>
</protein>
<evidence type="ECO:0000313" key="1">
    <source>
        <dbReference type="EMBL" id="GHF83349.1"/>
    </source>
</evidence>
<keyword evidence="2" id="KW-1185">Reference proteome</keyword>
<dbReference type="RefSeq" id="WP_189767578.1">
    <property type="nucleotide sequence ID" value="NZ_BNCK01000002.1"/>
</dbReference>
<accession>A0A919BD34</accession>